<dbReference type="Proteomes" id="UP000589351">
    <property type="component" value="Unassembled WGS sequence"/>
</dbReference>
<reference evidence="1 2" key="1">
    <citation type="submission" date="2020-07" db="EMBL/GenBank/DDBJ databases">
        <authorList>
            <person name="Criscuolo A."/>
        </authorList>
    </citation>
    <scope>NUCLEOTIDE SEQUENCE [LARGE SCALE GENOMIC DNA]</scope>
    <source>
        <strain evidence="1">CIP111649</strain>
    </source>
</reference>
<dbReference type="SUPFAM" id="SSF51735">
    <property type="entry name" value="NAD(P)-binding Rossmann-fold domains"/>
    <property type="match status" value="1"/>
</dbReference>
<dbReference type="Pfam" id="PF00106">
    <property type="entry name" value="adh_short"/>
    <property type="match status" value="1"/>
</dbReference>
<keyword evidence="2" id="KW-1185">Reference proteome</keyword>
<comment type="caution">
    <text evidence="1">The sequence shown here is derived from an EMBL/GenBank/DDBJ whole genome shotgun (WGS) entry which is preliminary data.</text>
</comment>
<protein>
    <submittedName>
        <fullName evidence="1">2,5-dichloro-2,5-cyclohexadiene-1,4-diol dehydrogenase</fullName>
    </submittedName>
</protein>
<dbReference type="AlphaFoldDB" id="A0A6V7R134"/>
<dbReference type="PANTHER" id="PTHR42820:SF1">
    <property type="entry name" value="SHORT-CHAIN DEHYDROGENASE_REDUCTASE FAMILY PROTEIN"/>
    <property type="match status" value="1"/>
</dbReference>
<dbReference type="Gene3D" id="3.40.50.720">
    <property type="entry name" value="NAD(P)-binding Rossmann-like Domain"/>
    <property type="match status" value="1"/>
</dbReference>
<gene>
    <name evidence="1" type="primary">linC_2</name>
    <name evidence="1" type="ORF">JEODO184_00051</name>
</gene>
<accession>A0A6V7R134</accession>
<organism evidence="1 2">
    <name type="scientific">Jeotgalicoccus meleagridis</name>
    <dbReference type="NCBI Taxonomy" id="2759181"/>
    <lineage>
        <taxon>Bacteria</taxon>
        <taxon>Bacillati</taxon>
        <taxon>Bacillota</taxon>
        <taxon>Bacilli</taxon>
        <taxon>Bacillales</taxon>
        <taxon>Staphylococcaceae</taxon>
        <taxon>Jeotgalicoccus</taxon>
    </lineage>
</organism>
<proteinExistence type="predicted"/>
<dbReference type="EMBL" id="CAJEWD010000003">
    <property type="protein sequence ID" value="CAD2070788.1"/>
    <property type="molecule type" value="Genomic_DNA"/>
</dbReference>
<dbReference type="InterPro" id="IPR002347">
    <property type="entry name" value="SDR_fam"/>
</dbReference>
<evidence type="ECO:0000313" key="2">
    <source>
        <dbReference type="Proteomes" id="UP000589351"/>
    </source>
</evidence>
<dbReference type="InterPro" id="IPR036291">
    <property type="entry name" value="NAD(P)-bd_dom_sf"/>
</dbReference>
<sequence>MLSLENKVSIITGAAMGMGKSTALLFAKIGAKVVVADFNEEAGNEVVEEIKQNGGKLHFVR</sequence>
<dbReference type="PANTHER" id="PTHR42820">
    <property type="entry name" value="SHORT-CHAIN DEHYDROGENASE REDUCTASE"/>
    <property type="match status" value="1"/>
</dbReference>
<evidence type="ECO:0000313" key="1">
    <source>
        <dbReference type="EMBL" id="CAD2070788.1"/>
    </source>
</evidence>
<name>A0A6V7R134_9STAP</name>